<sequence>MDGSNASQQCSVLKNGLDMEKLEISATIKVDRALVQWSFCGSYVAIASENCLCVRDEQTLQIIQQYTANDVIQSIAWSTNSVLIAAASFKRGILQLWSIKDPSWTCKISEGIAGLTSFIWLPDSIHVLTVSDFQLYATLWSLRDRSKKVIRHPKLSASDGFASSPDGKLLAVIERSHCKDYLGIYDSEKWELHSHFALESYDCVQVNWAPDNCAIAIADNTLEYRVLFYTAEGTLLSKYEAYKDALGYDDHLRILNSLTWQPVADIAHDVIATQLNRCTKHAVEFEEQYMHQKVLDRPQGRRVTITKSTGKTEHSTTLLSTAAMLAASSAAQAIRDSNMTGRQPDICFVTRKPPFSVMVVASDPAIEIPLMGIQRAIWSADSRYIATKSELMPHNIWIWNVPDVTLAIVLTLLQPVRSFQWHTELTTLAIVTGGRRVYLWSADSAISWIDIPFGQSATLSSNRIISHDLYKQTILERSDYGGTPRIRP</sequence>
<dbReference type="EMBL" id="CAIX01000069">
    <property type="protein sequence ID" value="CCI44373.1"/>
    <property type="molecule type" value="Genomic_DNA"/>
</dbReference>
<keyword evidence="2" id="KW-1185">Reference proteome</keyword>
<dbReference type="Gene3D" id="2.130.10.10">
    <property type="entry name" value="YVTN repeat-like/Quinoprotein amine dehydrogenase"/>
    <property type="match status" value="1"/>
</dbReference>
<dbReference type="SUPFAM" id="SSF101908">
    <property type="entry name" value="Putative isomerase YbhE"/>
    <property type="match status" value="1"/>
</dbReference>
<dbReference type="InterPro" id="IPR052778">
    <property type="entry name" value="Centrosome-WD_assoc"/>
</dbReference>
<organism evidence="1 2">
    <name type="scientific">Albugo candida</name>
    <dbReference type="NCBI Taxonomy" id="65357"/>
    <lineage>
        <taxon>Eukaryota</taxon>
        <taxon>Sar</taxon>
        <taxon>Stramenopiles</taxon>
        <taxon>Oomycota</taxon>
        <taxon>Peronosporomycetes</taxon>
        <taxon>Albuginales</taxon>
        <taxon>Albuginaceae</taxon>
        <taxon>Albugo</taxon>
    </lineage>
</organism>
<proteinExistence type="predicted"/>
<dbReference type="AlphaFoldDB" id="A0A024GC00"/>
<gene>
    <name evidence="1" type="ORF">BN9_051820</name>
</gene>
<accession>A0A024GC00</accession>
<dbReference type="PANTHER" id="PTHR16220:SF0">
    <property type="entry name" value="WD REPEAT-CONTAINING PROTEIN WRAP73"/>
    <property type="match status" value="1"/>
</dbReference>
<protein>
    <submittedName>
        <fullName evidence="1">Uncharacterized protein</fullName>
    </submittedName>
</protein>
<dbReference type="PANTHER" id="PTHR16220">
    <property type="entry name" value="WD REPEAT PROTEIN 8-RELATED"/>
    <property type="match status" value="1"/>
</dbReference>
<dbReference type="InterPro" id="IPR015943">
    <property type="entry name" value="WD40/YVTN_repeat-like_dom_sf"/>
</dbReference>
<dbReference type="InParanoid" id="A0A024GC00"/>
<evidence type="ECO:0000313" key="2">
    <source>
        <dbReference type="Proteomes" id="UP000053237"/>
    </source>
</evidence>
<dbReference type="GO" id="GO:0005815">
    <property type="term" value="C:microtubule organizing center"/>
    <property type="evidence" value="ECO:0007669"/>
    <property type="project" value="TreeGrafter"/>
</dbReference>
<dbReference type="OrthoDB" id="308690at2759"/>
<reference evidence="1 2" key="1">
    <citation type="submission" date="2012-05" db="EMBL/GenBank/DDBJ databases">
        <title>Recombination and specialization in a pathogen metapopulation.</title>
        <authorList>
            <person name="Gardiner A."/>
            <person name="Kemen E."/>
            <person name="Schultz-Larsen T."/>
            <person name="MacLean D."/>
            <person name="Van Oosterhout C."/>
            <person name="Jones J.D.G."/>
        </authorList>
    </citation>
    <scope>NUCLEOTIDE SEQUENCE [LARGE SCALE GENOMIC DNA]</scope>
    <source>
        <strain evidence="1 2">Ac Nc2</strain>
    </source>
</reference>
<dbReference type="STRING" id="65357.A0A024GC00"/>
<dbReference type="Proteomes" id="UP000053237">
    <property type="component" value="Unassembled WGS sequence"/>
</dbReference>
<comment type="caution">
    <text evidence="1">The sequence shown here is derived from an EMBL/GenBank/DDBJ whole genome shotgun (WGS) entry which is preliminary data.</text>
</comment>
<evidence type="ECO:0000313" key="1">
    <source>
        <dbReference type="EMBL" id="CCI44373.1"/>
    </source>
</evidence>
<name>A0A024GC00_9STRA</name>
<dbReference type="GO" id="GO:1990811">
    <property type="term" value="C:MWP complex"/>
    <property type="evidence" value="ECO:0007669"/>
    <property type="project" value="TreeGrafter"/>
</dbReference>